<dbReference type="RefSeq" id="WP_115130859.1">
    <property type="nucleotide sequence ID" value="NZ_CP022601.1"/>
</dbReference>
<dbReference type="PANTHER" id="PTHR30204:SF69">
    <property type="entry name" value="MERR-FAMILY TRANSCRIPTIONAL REGULATOR"/>
    <property type="match status" value="1"/>
</dbReference>
<dbReference type="Gene3D" id="1.10.1660.10">
    <property type="match status" value="1"/>
</dbReference>
<organism evidence="8 9">
    <name type="scientific">Streptococcus pluranimalium</name>
    <dbReference type="NCBI Taxonomy" id="82348"/>
    <lineage>
        <taxon>Bacteria</taxon>
        <taxon>Bacillati</taxon>
        <taxon>Bacillota</taxon>
        <taxon>Bacilli</taxon>
        <taxon>Lactobacillales</taxon>
        <taxon>Streptococcaceae</taxon>
        <taxon>Streptococcus</taxon>
    </lineage>
</organism>
<sequence length="239" mass="27933">MAKLAGVSIRTVQYYDQRSILILSDLTEGGRRRYSESDLERLRWICFLRDLDFSIKDIQEMLVEEHSDQVLQLLLECHISELKQEIDQKTLKLDTAVNLLDKLEKHEDVTVDSLQDMSLIMSNQKAHRRLQLKILATTFAFVFLLIVSIFLAQQFPKITWLKPFAWFIGVVYIVGLLWSSYYFSRQVIYLCPVCHKTFQPSYWDFAKAGHTPKTRKLNCPHCHTKSSCLELAKEASLKR</sequence>
<evidence type="ECO:0000256" key="5">
    <source>
        <dbReference type="SAM" id="Coils"/>
    </source>
</evidence>
<dbReference type="GO" id="GO:0003700">
    <property type="term" value="F:DNA-binding transcription factor activity"/>
    <property type="evidence" value="ECO:0007669"/>
    <property type="project" value="InterPro"/>
</dbReference>
<proteinExistence type="predicted"/>
<keyword evidence="4" id="KW-0804">Transcription</keyword>
<keyword evidence="6" id="KW-0812">Transmembrane</keyword>
<dbReference type="InterPro" id="IPR009061">
    <property type="entry name" value="DNA-bd_dom_put_sf"/>
</dbReference>
<feature type="domain" description="HTH merR-type" evidence="7">
    <location>
        <begin position="1"/>
        <end position="64"/>
    </location>
</feature>
<dbReference type="EMBL" id="CP022601">
    <property type="protein sequence ID" value="AXJ13900.1"/>
    <property type="molecule type" value="Genomic_DNA"/>
</dbReference>
<keyword evidence="2" id="KW-0805">Transcription regulation</keyword>
<evidence type="ECO:0000256" key="2">
    <source>
        <dbReference type="ARBA" id="ARBA00023015"/>
    </source>
</evidence>
<evidence type="ECO:0000313" key="9">
    <source>
        <dbReference type="Proteomes" id="UP000255411"/>
    </source>
</evidence>
<name>A0A345VME8_9STRE</name>
<feature type="coiled-coil region" evidence="5">
    <location>
        <begin position="79"/>
        <end position="106"/>
    </location>
</feature>
<dbReference type="PROSITE" id="PS50937">
    <property type="entry name" value="HTH_MERR_2"/>
    <property type="match status" value="1"/>
</dbReference>
<dbReference type="SUPFAM" id="SSF46955">
    <property type="entry name" value="Putative DNA-binding domain"/>
    <property type="match status" value="1"/>
</dbReference>
<evidence type="ECO:0000259" key="7">
    <source>
        <dbReference type="PROSITE" id="PS50937"/>
    </source>
</evidence>
<evidence type="ECO:0000256" key="1">
    <source>
        <dbReference type="ARBA" id="ARBA00022491"/>
    </source>
</evidence>
<dbReference type="CDD" id="cd01106">
    <property type="entry name" value="HTH_TipAL-Mta"/>
    <property type="match status" value="1"/>
</dbReference>
<dbReference type="InterPro" id="IPR047057">
    <property type="entry name" value="MerR_fam"/>
</dbReference>
<dbReference type="InterPro" id="IPR000551">
    <property type="entry name" value="MerR-type_HTH_dom"/>
</dbReference>
<gene>
    <name evidence="8" type="primary">mta</name>
    <name evidence="8" type="ORF">Sp14A_20150</name>
</gene>
<evidence type="ECO:0000256" key="4">
    <source>
        <dbReference type="ARBA" id="ARBA00023163"/>
    </source>
</evidence>
<dbReference type="PANTHER" id="PTHR30204">
    <property type="entry name" value="REDOX-CYCLING DRUG-SENSING TRANSCRIPTIONAL ACTIVATOR SOXR"/>
    <property type="match status" value="1"/>
</dbReference>
<keyword evidence="3" id="KW-0238">DNA-binding</keyword>
<dbReference type="Pfam" id="PF13411">
    <property type="entry name" value="MerR_1"/>
    <property type="match status" value="1"/>
</dbReference>
<keyword evidence="6" id="KW-1133">Transmembrane helix</keyword>
<dbReference type="Proteomes" id="UP000255411">
    <property type="component" value="Chromosome"/>
</dbReference>
<evidence type="ECO:0000256" key="3">
    <source>
        <dbReference type="ARBA" id="ARBA00023125"/>
    </source>
</evidence>
<reference evidence="8 9" key="1">
    <citation type="submission" date="2017-07" db="EMBL/GenBank/DDBJ databases">
        <title>Streptococcus pluranimalium as cause of bovine abortion.</title>
        <authorList>
            <person name="Rodriguez Campos S."/>
            <person name="Gobeli Brawand S."/>
            <person name="Brodard I."/>
            <person name="Rychener L."/>
            <person name="Perreten V."/>
        </authorList>
    </citation>
    <scope>NUCLEOTIDE SEQUENCE [LARGE SCALE GENOMIC DNA]</scope>
    <source>
        <strain evidence="8 9">14A0014</strain>
    </source>
</reference>
<feature type="transmembrane region" description="Helical" evidence="6">
    <location>
        <begin position="130"/>
        <end position="152"/>
    </location>
</feature>
<feature type="transmembrane region" description="Helical" evidence="6">
    <location>
        <begin position="164"/>
        <end position="183"/>
    </location>
</feature>
<keyword evidence="6" id="KW-0472">Membrane</keyword>
<dbReference type="GO" id="GO:0003677">
    <property type="term" value="F:DNA binding"/>
    <property type="evidence" value="ECO:0007669"/>
    <property type="project" value="UniProtKB-KW"/>
</dbReference>
<protein>
    <submittedName>
        <fullName evidence="8">HTH-type transcriptional activator mta</fullName>
    </submittedName>
</protein>
<dbReference type="SMART" id="SM00422">
    <property type="entry name" value="HTH_MERR"/>
    <property type="match status" value="1"/>
</dbReference>
<evidence type="ECO:0000313" key="8">
    <source>
        <dbReference type="EMBL" id="AXJ13900.1"/>
    </source>
</evidence>
<keyword evidence="1" id="KW-0678">Repressor</keyword>
<keyword evidence="5" id="KW-0175">Coiled coil</keyword>
<accession>A0A345VME8</accession>
<dbReference type="AlphaFoldDB" id="A0A345VME8"/>
<evidence type="ECO:0000256" key="6">
    <source>
        <dbReference type="SAM" id="Phobius"/>
    </source>
</evidence>